<feature type="transmembrane region" description="Helical" evidence="6">
    <location>
        <begin position="187"/>
        <end position="207"/>
    </location>
</feature>
<evidence type="ECO:0000256" key="1">
    <source>
        <dbReference type="ARBA" id="ARBA00004141"/>
    </source>
</evidence>
<keyword evidence="4 6" id="KW-1133">Transmembrane helix</keyword>
<evidence type="ECO:0000256" key="6">
    <source>
        <dbReference type="SAM" id="Phobius"/>
    </source>
</evidence>
<dbReference type="AlphaFoldDB" id="A0AAW8B5Z7"/>
<dbReference type="EMBL" id="JAUUUU010000005">
    <property type="protein sequence ID" value="MDP1521242.1"/>
    <property type="molecule type" value="Genomic_DNA"/>
</dbReference>
<feature type="transmembrane region" description="Helical" evidence="6">
    <location>
        <begin position="322"/>
        <end position="341"/>
    </location>
</feature>
<evidence type="ECO:0000256" key="4">
    <source>
        <dbReference type="ARBA" id="ARBA00022989"/>
    </source>
</evidence>
<comment type="subcellular location">
    <subcellularLocation>
        <location evidence="1">Membrane</location>
        <topology evidence="1">Multi-pass membrane protein</topology>
    </subcellularLocation>
</comment>
<dbReference type="PANTHER" id="PTHR43243:SF4">
    <property type="entry name" value="CATIONIC AMINO ACID TRANSPORTER 4"/>
    <property type="match status" value="1"/>
</dbReference>
<feature type="transmembrane region" description="Helical" evidence="6">
    <location>
        <begin position="12"/>
        <end position="37"/>
    </location>
</feature>
<evidence type="ECO:0000256" key="2">
    <source>
        <dbReference type="ARBA" id="ARBA00022448"/>
    </source>
</evidence>
<dbReference type="PANTHER" id="PTHR43243">
    <property type="entry name" value="INNER MEMBRANE TRANSPORTER YGJI-RELATED"/>
    <property type="match status" value="1"/>
</dbReference>
<reference evidence="7" key="1">
    <citation type="journal article" date="2010" name="Int. J. Syst. Evol. Microbiol.">
        <title>Porticoccus litoralis gen. nov., sp. nov., a gammaproteobacterium isolated from the Yellow Sea.</title>
        <authorList>
            <person name="Oh H.M."/>
            <person name="Kim H."/>
            <person name="Kim K.M."/>
            <person name="Min G.S."/>
            <person name="Cho J.C."/>
        </authorList>
    </citation>
    <scope>NUCLEOTIDE SEQUENCE</scope>
    <source>
        <strain evidence="7">DSM 25064</strain>
    </source>
</reference>
<dbReference type="RefSeq" id="WP_305170904.1">
    <property type="nucleotide sequence ID" value="NZ_JAUUUU010000005.1"/>
</dbReference>
<sequence>MTTQPNLLRNLSLVEISFYGIGTILGAGIYVLLGAVIAKSGAMTPWAFMLAAVVVCFSAYSYAQMARRFPRSAGEAVYIQEGLRCKQLATLAGFAISLGGIVSAATMARGFNSYFSVLINTPEGLTISLLVATLVGIAAWGVKQSVTLAILTTLLEIAGLFLVIIVSSDELSRGGIDWTVMVPPLTLPAFSAIASGAFLAFFAFIGFEDMVNMAEEVKHPERNLPWGIAIAVATTTLLYAAIAIIALSTIPMREIAGSEAPLALLIEHNSTLPVSSMALISLVAIINGALIQIVMVSRVLYGMARRNLAPAFLGTVHPRTRTPIPATLFAGLLVLSFALWLPVTTLAATTSALILLVFTLVNLALLFLNYREGKRRPLQLAIPFMGTLLCSGFLFVQLWSQ</sequence>
<keyword evidence="8" id="KW-1185">Reference proteome</keyword>
<dbReference type="GO" id="GO:0016020">
    <property type="term" value="C:membrane"/>
    <property type="evidence" value="ECO:0007669"/>
    <property type="project" value="UniProtKB-SubCell"/>
</dbReference>
<evidence type="ECO:0000313" key="8">
    <source>
        <dbReference type="Proteomes" id="UP001178354"/>
    </source>
</evidence>
<dbReference type="PIRSF" id="PIRSF006060">
    <property type="entry name" value="AA_transporter"/>
    <property type="match status" value="1"/>
</dbReference>
<keyword evidence="3 6" id="KW-0812">Transmembrane</keyword>
<dbReference type="Gene3D" id="1.20.1740.10">
    <property type="entry name" value="Amino acid/polyamine transporter I"/>
    <property type="match status" value="1"/>
</dbReference>
<accession>A0AAW8B5Z7</accession>
<proteinExistence type="predicted"/>
<dbReference type="InterPro" id="IPR002293">
    <property type="entry name" value="AA/rel_permease1"/>
</dbReference>
<gene>
    <name evidence="7" type="ORF">Q8A57_09700</name>
</gene>
<feature type="transmembrane region" description="Helical" evidence="6">
    <location>
        <begin position="114"/>
        <end position="139"/>
    </location>
</feature>
<keyword evidence="2" id="KW-0813">Transport</keyword>
<feature type="transmembrane region" description="Helical" evidence="6">
    <location>
        <begin position="43"/>
        <end position="63"/>
    </location>
</feature>
<dbReference type="GO" id="GO:0015171">
    <property type="term" value="F:amino acid transmembrane transporter activity"/>
    <property type="evidence" value="ECO:0007669"/>
    <property type="project" value="TreeGrafter"/>
</dbReference>
<organism evidence="7 8">
    <name type="scientific">Porticoccus litoralis</name>
    <dbReference type="NCBI Taxonomy" id="434086"/>
    <lineage>
        <taxon>Bacteria</taxon>
        <taxon>Pseudomonadati</taxon>
        <taxon>Pseudomonadota</taxon>
        <taxon>Gammaproteobacteria</taxon>
        <taxon>Cellvibrionales</taxon>
        <taxon>Porticoccaceae</taxon>
        <taxon>Porticoccus</taxon>
    </lineage>
</organism>
<protein>
    <submittedName>
        <fullName evidence="7">Amino acid permease</fullName>
    </submittedName>
</protein>
<reference evidence="7" key="2">
    <citation type="submission" date="2023-08" db="EMBL/GenBank/DDBJ databases">
        <authorList>
            <person name="Luo J."/>
        </authorList>
    </citation>
    <scope>NUCLEOTIDE SEQUENCE</scope>
    <source>
        <strain evidence="7">DSM 25064</strain>
    </source>
</reference>
<feature type="transmembrane region" description="Helical" evidence="6">
    <location>
        <begin position="228"/>
        <end position="252"/>
    </location>
</feature>
<evidence type="ECO:0000256" key="5">
    <source>
        <dbReference type="ARBA" id="ARBA00023136"/>
    </source>
</evidence>
<dbReference type="Proteomes" id="UP001178354">
    <property type="component" value="Unassembled WGS sequence"/>
</dbReference>
<feature type="transmembrane region" description="Helical" evidence="6">
    <location>
        <begin position="347"/>
        <end position="368"/>
    </location>
</feature>
<feature type="transmembrane region" description="Helical" evidence="6">
    <location>
        <begin position="146"/>
        <end position="167"/>
    </location>
</feature>
<keyword evidence="5 6" id="KW-0472">Membrane</keyword>
<feature type="transmembrane region" description="Helical" evidence="6">
    <location>
        <begin position="272"/>
        <end position="301"/>
    </location>
</feature>
<dbReference type="Pfam" id="PF13520">
    <property type="entry name" value="AA_permease_2"/>
    <property type="match status" value="1"/>
</dbReference>
<feature type="transmembrane region" description="Helical" evidence="6">
    <location>
        <begin position="380"/>
        <end position="399"/>
    </location>
</feature>
<name>A0AAW8B5Z7_9GAMM</name>
<evidence type="ECO:0000256" key="3">
    <source>
        <dbReference type="ARBA" id="ARBA00022692"/>
    </source>
</evidence>
<feature type="transmembrane region" description="Helical" evidence="6">
    <location>
        <begin position="88"/>
        <end position="108"/>
    </location>
</feature>
<evidence type="ECO:0000313" key="7">
    <source>
        <dbReference type="EMBL" id="MDP1521242.1"/>
    </source>
</evidence>
<comment type="caution">
    <text evidence="7">The sequence shown here is derived from an EMBL/GenBank/DDBJ whole genome shotgun (WGS) entry which is preliminary data.</text>
</comment>